<sequence length="88" mass="10515">MKYEFRFHESAWRELRDLEQRDAMRILTALTTLGDDPYAEGLAIRKLVGVDAYRLRVGRFRVVYQVQDEVLVILVVKVGWRRDVYRDL</sequence>
<dbReference type="EMBL" id="PJMW01000002">
    <property type="protein sequence ID" value="PKV80198.1"/>
    <property type="molecule type" value="Genomic_DNA"/>
</dbReference>
<comment type="caution">
    <text evidence="3">The sequence shown here is derived from an EMBL/GenBank/DDBJ whole genome shotgun (WGS) entry which is preliminary data.</text>
</comment>
<dbReference type="SUPFAM" id="SSF143011">
    <property type="entry name" value="RelE-like"/>
    <property type="match status" value="1"/>
</dbReference>
<dbReference type="PANTHER" id="PTHR35601">
    <property type="entry name" value="TOXIN RELE"/>
    <property type="match status" value="1"/>
</dbReference>
<evidence type="ECO:0000313" key="3">
    <source>
        <dbReference type="EMBL" id="PKV80198.1"/>
    </source>
</evidence>
<dbReference type="PANTHER" id="PTHR35601:SF1">
    <property type="entry name" value="TOXIN RELE"/>
    <property type="match status" value="1"/>
</dbReference>
<evidence type="ECO:0000256" key="2">
    <source>
        <dbReference type="ARBA" id="ARBA00022649"/>
    </source>
</evidence>
<dbReference type="InterPro" id="IPR035093">
    <property type="entry name" value="RelE/ParE_toxin_dom_sf"/>
</dbReference>
<dbReference type="Pfam" id="PF05016">
    <property type="entry name" value="ParE_toxin"/>
    <property type="match status" value="1"/>
</dbReference>
<evidence type="ECO:0000313" key="4">
    <source>
        <dbReference type="Proteomes" id="UP000233766"/>
    </source>
</evidence>
<keyword evidence="4" id="KW-1185">Reference proteome</keyword>
<organism evidence="3 4">
    <name type="scientific">Nocardia fluminea</name>
    <dbReference type="NCBI Taxonomy" id="134984"/>
    <lineage>
        <taxon>Bacteria</taxon>
        <taxon>Bacillati</taxon>
        <taxon>Actinomycetota</taxon>
        <taxon>Actinomycetes</taxon>
        <taxon>Mycobacteriales</taxon>
        <taxon>Nocardiaceae</taxon>
        <taxon>Nocardia</taxon>
    </lineage>
</organism>
<keyword evidence="2" id="KW-1277">Toxin-antitoxin system</keyword>
<comment type="similarity">
    <text evidence="1">Belongs to the RelE toxin family.</text>
</comment>
<name>A0A2N3VF14_9NOCA</name>
<accession>A0A2N3VF14</accession>
<dbReference type="AlphaFoldDB" id="A0A2N3VF14"/>
<evidence type="ECO:0000256" key="1">
    <source>
        <dbReference type="ARBA" id="ARBA00006226"/>
    </source>
</evidence>
<protein>
    <submittedName>
        <fullName evidence="3">mRNA interferase RelE/StbE</fullName>
    </submittedName>
</protein>
<dbReference type="Gene3D" id="3.30.2310.20">
    <property type="entry name" value="RelE-like"/>
    <property type="match status" value="1"/>
</dbReference>
<gene>
    <name evidence="3" type="ORF">ATK86_4619</name>
</gene>
<reference evidence="3 4" key="1">
    <citation type="submission" date="2017-12" db="EMBL/GenBank/DDBJ databases">
        <title>Sequencing the genomes of 1000 Actinobacteria strains.</title>
        <authorList>
            <person name="Klenk H.-P."/>
        </authorList>
    </citation>
    <scope>NUCLEOTIDE SEQUENCE [LARGE SCALE GENOMIC DNA]</scope>
    <source>
        <strain evidence="3 4">DSM 44489</strain>
    </source>
</reference>
<dbReference type="OrthoDB" id="5326046at2"/>
<dbReference type="Proteomes" id="UP000233766">
    <property type="component" value="Unassembled WGS sequence"/>
</dbReference>
<dbReference type="RefSeq" id="WP_101466181.1">
    <property type="nucleotide sequence ID" value="NZ_PJMW01000002.1"/>
</dbReference>
<dbReference type="InterPro" id="IPR007712">
    <property type="entry name" value="RelE/ParE_toxin"/>
</dbReference>
<proteinExistence type="inferred from homology"/>